<dbReference type="EMBL" id="SHKV01000001">
    <property type="protein sequence ID" value="RZU31791.1"/>
    <property type="molecule type" value="Genomic_DNA"/>
</dbReference>
<dbReference type="AlphaFoldDB" id="A0A4Q7Y6Q7"/>
<feature type="transmembrane region" description="Helical" evidence="1">
    <location>
        <begin position="6"/>
        <end position="30"/>
    </location>
</feature>
<name>A0A4Q7Y6Q7_9ACTN</name>
<evidence type="ECO:0000256" key="1">
    <source>
        <dbReference type="SAM" id="Phobius"/>
    </source>
</evidence>
<reference evidence="2 3" key="1">
    <citation type="submission" date="2019-02" db="EMBL/GenBank/DDBJ databases">
        <title>Sequencing the genomes of 1000 actinobacteria strains.</title>
        <authorList>
            <person name="Klenk H.-P."/>
        </authorList>
    </citation>
    <scope>NUCLEOTIDE SEQUENCE [LARGE SCALE GENOMIC DNA]</scope>
    <source>
        <strain evidence="2 3">DSM 44509</strain>
    </source>
</reference>
<accession>A0A4Q7Y6Q7</accession>
<dbReference type="Proteomes" id="UP000292507">
    <property type="component" value="Unassembled WGS sequence"/>
</dbReference>
<keyword evidence="3" id="KW-1185">Reference proteome</keyword>
<protein>
    <recommendedName>
        <fullName evidence="4">DUF948 domain-containing protein</fullName>
    </recommendedName>
</protein>
<evidence type="ECO:0000313" key="3">
    <source>
        <dbReference type="Proteomes" id="UP000292507"/>
    </source>
</evidence>
<sequence>MSVAAIAALIVTGVLVLALAGYLLWVVLLLRRLTDTLGKVVFGVDAIAHRVQPVNGLVGEINGDLAAVADALEDLAVELQGVPAARAS</sequence>
<keyword evidence="1" id="KW-0472">Membrane</keyword>
<evidence type="ECO:0000313" key="2">
    <source>
        <dbReference type="EMBL" id="RZU31791.1"/>
    </source>
</evidence>
<comment type="caution">
    <text evidence="2">The sequence shown here is derived from an EMBL/GenBank/DDBJ whole genome shotgun (WGS) entry which is preliminary data.</text>
</comment>
<gene>
    <name evidence="2" type="ORF">BKA19_1472</name>
</gene>
<dbReference type="RefSeq" id="WP_104527572.1">
    <property type="nucleotide sequence ID" value="NZ_POQT01000006.1"/>
</dbReference>
<keyword evidence="1" id="KW-1133">Transmembrane helix</keyword>
<proteinExistence type="predicted"/>
<organism evidence="2 3">
    <name type="scientific">Blastococcus saxobsidens</name>
    <dbReference type="NCBI Taxonomy" id="138336"/>
    <lineage>
        <taxon>Bacteria</taxon>
        <taxon>Bacillati</taxon>
        <taxon>Actinomycetota</taxon>
        <taxon>Actinomycetes</taxon>
        <taxon>Geodermatophilales</taxon>
        <taxon>Geodermatophilaceae</taxon>
        <taxon>Blastococcus</taxon>
    </lineage>
</organism>
<evidence type="ECO:0008006" key="4">
    <source>
        <dbReference type="Google" id="ProtNLM"/>
    </source>
</evidence>
<keyword evidence="1" id="KW-0812">Transmembrane</keyword>